<dbReference type="Proteomes" id="UP000429229">
    <property type="component" value="Unassembled WGS sequence"/>
</dbReference>
<dbReference type="OrthoDB" id="9784461at2"/>
<feature type="domain" description="RapZ C-terminal" evidence="6">
    <location>
        <begin position="171"/>
        <end position="290"/>
    </location>
</feature>
<dbReference type="NCBIfam" id="NF003828">
    <property type="entry name" value="PRK05416.1"/>
    <property type="match status" value="1"/>
</dbReference>
<dbReference type="RefSeq" id="WP_160616601.1">
    <property type="nucleotide sequence ID" value="NZ_WTYR01000001.1"/>
</dbReference>
<evidence type="ECO:0000259" key="5">
    <source>
        <dbReference type="Pfam" id="PF03668"/>
    </source>
</evidence>
<dbReference type="InterPro" id="IPR027417">
    <property type="entry name" value="P-loop_NTPase"/>
</dbReference>
<dbReference type="Pfam" id="PF22740">
    <property type="entry name" value="PapZ_C"/>
    <property type="match status" value="1"/>
</dbReference>
<dbReference type="InterPro" id="IPR053931">
    <property type="entry name" value="RapZ_C"/>
</dbReference>
<evidence type="ECO:0000313" key="7">
    <source>
        <dbReference type="EMBL" id="MXP09947.1"/>
    </source>
</evidence>
<evidence type="ECO:0000256" key="1">
    <source>
        <dbReference type="ARBA" id="ARBA00022741"/>
    </source>
</evidence>
<keyword evidence="1 4" id="KW-0547">Nucleotide-binding</keyword>
<dbReference type="HAMAP" id="MF_00636">
    <property type="entry name" value="RapZ_like"/>
    <property type="match status" value="1"/>
</dbReference>
<gene>
    <name evidence="7" type="primary">rapZ</name>
    <name evidence="7" type="ORF">GRI68_07115</name>
</gene>
<evidence type="ECO:0000256" key="2">
    <source>
        <dbReference type="ARBA" id="ARBA00022840"/>
    </source>
</evidence>
<feature type="domain" description="RapZ-like N-terminal" evidence="5">
    <location>
        <begin position="8"/>
        <end position="164"/>
    </location>
</feature>
<reference evidence="7 8" key="1">
    <citation type="submission" date="2019-12" db="EMBL/GenBank/DDBJ databases">
        <title>Genomic-based taxomic classification of the family Erythrobacteraceae.</title>
        <authorList>
            <person name="Xu L."/>
        </authorList>
    </citation>
    <scope>NUCLEOTIDE SEQUENCE [LARGE SCALE GENOMIC DNA]</scope>
    <source>
        <strain evidence="7 8">LMG 29519</strain>
    </source>
</reference>
<dbReference type="Gene3D" id="3.40.50.300">
    <property type="entry name" value="P-loop containing nucleotide triphosphate hydrolases"/>
    <property type="match status" value="1"/>
</dbReference>
<dbReference type="PANTHER" id="PTHR30448">
    <property type="entry name" value="RNASE ADAPTER PROTEIN RAPZ"/>
    <property type="match status" value="1"/>
</dbReference>
<keyword evidence="3 4" id="KW-0342">GTP-binding</keyword>
<accession>A0A6I4U6M3</accession>
<feature type="binding site" evidence="4">
    <location>
        <begin position="15"/>
        <end position="22"/>
    </location>
    <ligand>
        <name>ATP</name>
        <dbReference type="ChEBI" id="CHEBI:30616"/>
    </ligand>
</feature>
<proteinExistence type="inferred from homology"/>
<dbReference type="InterPro" id="IPR053930">
    <property type="entry name" value="RapZ-like_N"/>
</dbReference>
<dbReference type="InterPro" id="IPR005337">
    <property type="entry name" value="RapZ-like"/>
</dbReference>
<dbReference type="PIRSF" id="PIRSF005052">
    <property type="entry name" value="P-loopkin"/>
    <property type="match status" value="1"/>
</dbReference>
<dbReference type="EMBL" id="WTYR01000001">
    <property type="protein sequence ID" value="MXP09947.1"/>
    <property type="molecule type" value="Genomic_DNA"/>
</dbReference>
<dbReference type="GO" id="GO:0005525">
    <property type="term" value="F:GTP binding"/>
    <property type="evidence" value="ECO:0007669"/>
    <property type="project" value="UniProtKB-UniRule"/>
</dbReference>
<dbReference type="GO" id="GO:0005524">
    <property type="term" value="F:ATP binding"/>
    <property type="evidence" value="ECO:0007669"/>
    <property type="project" value="UniProtKB-UniRule"/>
</dbReference>
<feature type="binding site" evidence="4">
    <location>
        <begin position="66"/>
        <end position="69"/>
    </location>
    <ligand>
        <name>GTP</name>
        <dbReference type="ChEBI" id="CHEBI:37565"/>
    </ligand>
</feature>
<keyword evidence="2 4" id="KW-0067">ATP-binding</keyword>
<evidence type="ECO:0000313" key="8">
    <source>
        <dbReference type="Proteomes" id="UP000429229"/>
    </source>
</evidence>
<evidence type="ECO:0000259" key="6">
    <source>
        <dbReference type="Pfam" id="PF22740"/>
    </source>
</evidence>
<organism evidence="7 8">
    <name type="scientific">Alteriqipengyuania halimionae</name>
    <dbReference type="NCBI Taxonomy" id="1926630"/>
    <lineage>
        <taxon>Bacteria</taxon>
        <taxon>Pseudomonadati</taxon>
        <taxon>Pseudomonadota</taxon>
        <taxon>Alphaproteobacteria</taxon>
        <taxon>Sphingomonadales</taxon>
        <taxon>Erythrobacteraceae</taxon>
        <taxon>Alteriqipengyuania</taxon>
    </lineage>
</organism>
<dbReference type="AlphaFoldDB" id="A0A6I4U6M3"/>
<keyword evidence="8" id="KW-1185">Reference proteome</keyword>
<comment type="caution">
    <text evidence="7">The sequence shown here is derived from an EMBL/GenBank/DDBJ whole genome shotgun (WGS) entry which is preliminary data.</text>
</comment>
<evidence type="ECO:0000256" key="4">
    <source>
        <dbReference type="HAMAP-Rule" id="MF_00636"/>
    </source>
</evidence>
<dbReference type="PANTHER" id="PTHR30448:SF0">
    <property type="entry name" value="RNASE ADAPTER PROTEIN RAPZ"/>
    <property type="match status" value="1"/>
</dbReference>
<name>A0A6I4U6M3_9SPHN</name>
<dbReference type="Pfam" id="PF03668">
    <property type="entry name" value="RapZ-like_N"/>
    <property type="match status" value="1"/>
</dbReference>
<protein>
    <submittedName>
        <fullName evidence="7">RNase adapter RapZ</fullName>
    </submittedName>
</protein>
<dbReference type="SUPFAM" id="SSF52540">
    <property type="entry name" value="P-loop containing nucleoside triphosphate hydrolases"/>
    <property type="match status" value="1"/>
</dbReference>
<evidence type="ECO:0000256" key="3">
    <source>
        <dbReference type="ARBA" id="ARBA00023134"/>
    </source>
</evidence>
<sequence>MAENREKLQLLLVTGLLGAGKSTALRQLEDLGWEMIDNFPLRFLQRQIDDLTEEDRTQAPIAIGFDVRTRDFVPRKFLSYLETLEARDDIAVTLLFLDCAGQELERRYNETRRPHPLGHGRPVHEAMAAERELLARLRERADFVFDTTRFSANDLQQTIREHFSPGSPRQMALTVTSFGFARGIPPVADLVFDMRFLDNPHWDEKLRPLTGEDEEIAQHIESDPAFAPAYGKIEDLILTLLPLYERQGRGYLTIAFGCTGGRHRSVYSARKATAALRLAGYSPTLVHRTLRSRGADLVEGNQPALDTRPGTA</sequence>